<proteinExistence type="predicted"/>
<dbReference type="Proteomes" id="UP000807504">
    <property type="component" value="Unassembled WGS sequence"/>
</dbReference>
<reference evidence="1" key="1">
    <citation type="journal article" date="2020" name="bioRxiv">
        <title>Chromosome-level reference genome of the European wasp spider Argiope bruennichi: a resource for studies on range expansion and evolutionary adaptation.</title>
        <authorList>
            <person name="Sheffer M.M."/>
            <person name="Hoppe A."/>
            <person name="Krehenwinkel H."/>
            <person name="Uhl G."/>
            <person name="Kuss A.W."/>
            <person name="Jensen L."/>
            <person name="Jensen C."/>
            <person name="Gillespie R.G."/>
            <person name="Hoff K.J."/>
            <person name="Prost S."/>
        </authorList>
    </citation>
    <scope>NUCLEOTIDE SEQUENCE</scope>
</reference>
<dbReference type="EMBL" id="JABXBU010002228">
    <property type="protein sequence ID" value="KAF8770397.1"/>
    <property type="molecule type" value="Genomic_DNA"/>
</dbReference>
<name>A0A8T0ECD1_ARGBR</name>
<keyword evidence="2" id="KW-1185">Reference proteome</keyword>
<evidence type="ECO:0000313" key="2">
    <source>
        <dbReference type="Proteomes" id="UP000807504"/>
    </source>
</evidence>
<gene>
    <name evidence="1" type="ORF">HNY73_017935</name>
</gene>
<evidence type="ECO:0000313" key="1">
    <source>
        <dbReference type="EMBL" id="KAF8770397.1"/>
    </source>
</evidence>
<sequence length="1105" mass="128715">MPLQSPVIRDLSLWNSRVSNSVWEIYTPDKNSLYWSILISYLIPSVHSKNPVDFAKRLKNLKDDSLESQSLMGKLENFNPFKKKHAFHFGDNMAVVMQKFKKRINQRTNFRPSGVNVDDLKLAAASEMLNCFIEVYRLDSTGIQKKETFSPRAQSIVSSSNLSTIIIFYHPETQLKNRVKDTFGFGMVFEIAQPLREKALTFILRKDNFLKENNIKIQQVVRNSENFLISLLKSDVKDAILRIYKSPYILAKLQNAGYNTNPLVKGNEGLSAFYFSMQLMDTQYLNILYSYVSNNFFKPGESCRKPNEEILKKLSDLKCAFETDFGNSTAFSLLPPFVVQRYTEILKFNKYQTKVAKIMKDNQQNNIEDTILAIFKEYTDYFLYPSDAHNEFENYLKFSYYYESLDSYTCLLLFDSLLLVKRKAYSDLVEPLFLMMMSNNYFPQKLHNHDSGTLLGCKGCAHRAIPFKYRTNFFKVLKKVLNKIETGPEGAIASPVDMILRSIQSIPKDEFLLERLKTSLKTAINVEVNDTKNVLTIFRTLQVLGEVIATSTNENFVSGFLLSAHIPYDLELALMDIRNDISHYKANVIQGRLNLETRIGLFQKIQDELKLIYQTLEPVFSCQQFKMKEYIIQSASPLFYVSNEELKNIAVDRETWSKTNRDQFKSYTVNVFRLFERVLKKSFPKMNDPKKYFQRIKRLQDGAKALNFVFSFKVKFVDPMTIQHLIDAGDELQNIITSLEKSEPTDQDIAKLQGNFLKYKSLLKQVFNLDVNDANSELKCENLIHLKENLRDFNVFEKAENLKIRKIILDFLEPSFQATMKLETALRNSQTLPDLDQVLDQTYLPNKKRKKIKVTFLSEPTQNLKILEDFSYNSKDKALGKEHETTQKLVEMLAKEEYKKVLLQLSSTFEKSLENKFLKLVNQKIEFLIKKINLIENILIDEEDDIRDLVKWGRSDEIKDYNKFLMRQRYVMELDVKSSLEMLLFDCMNIMDKRKDLVDIYTKMDNMFAGVDLRNILSHGNILIDTLGTLLDPDDLPSEIIIKMLELIDDKKALKALSDLWIKKKPMTTEELERLIKNQNECQNPNDVINCPRWKSYAVFLPTRQ</sequence>
<reference evidence="1" key="2">
    <citation type="submission" date="2020-06" db="EMBL/GenBank/DDBJ databases">
        <authorList>
            <person name="Sheffer M."/>
        </authorList>
    </citation>
    <scope>NUCLEOTIDE SEQUENCE</scope>
</reference>
<dbReference type="AlphaFoldDB" id="A0A8T0ECD1"/>
<comment type="caution">
    <text evidence="1">The sequence shown here is derived from an EMBL/GenBank/DDBJ whole genome shotgun (WGS) entry which is preliminary data.</text>
</comment>
<accession>A0A8T0ECD1</accession>
<organism evidence="1 2">
    <name type="scientific">Argiope bruennichi</name>
    <name type="common">Wasp spider</name>
    <name type="synonym">Aranea bruennichi</name>
    <dbReference type="NCBI Taxonomy" id="94029"/>
    <lineage>
        <taxon>Eukaryota</taxon>
        <taxon>Metazoa</taxon>
        <taxon>Ecdysozoa</taxon>
        <taxon>Arthropoda</taxon>
        <taxon>Chelicerata</taxon>
        <taxon>Arachnida</taxon>
        <taxon>Araneae</taxon>
        <taxon>Araneomorphae</taxon>
        <taxon>Entelegynae</taxon>
        <taxon>Araneoidea</taxon>
        <taxon>Araneidae</taxon>
        <taxon>Argiope</taxon>
    </lineage>
</organism>
<protein>
    <submittedName>
        <fullName evidence="1">Uncharacterized protein</fullName>
    </submittedName>
</protein>